<keyword evidence="8" id="KW-0812">Transmembrane</keyword>
<dbReference type="InterPro" id="IPR003661">
    <property type="entry name" value="HisK_dim/P_dom"/>
</dbReference>
<gene>
    <name evidence="12" type="ORF">NLF92_07205</name>
</gene>
<keyword evidence="9" id="KW-0732">Signal</keyword>
<dbReference type="SUPFAM" id="SSF55874">
    <property type="entry name" value="ATPase domain of HSP90 chaperone/DNA topoisomerase II/histidine kinase"/>
    <property type="match status" value="1"/>
</dbReference>
<dbReference type="PRINTS" id="PR00344">
    <property type="entry name" value="BCTRLSENSOR"/>
</dbReference>
<dbReference type="InterPro" id="IPR005467">
    <property type="entry name" value="His_kinase_dom"/>
</dbReference>
<evidence type="ECO:0000259" key="11">
    <source>
        <dbReference type="PROSITE" id="PS50110"/>
    </source>
</evidence>
<reference evidence="12" key="1">
    <citation type="submission" date="2022-07" db="EMBL/GenBank/DDBJ databases">
        <title>Characterization of the Novel Bacterium Alteromonas immobilis LMIT006 and Alteromonas gregis LMIT007.</title>
        <authorList>
            <person name="Lin X."/>
        </authorList>
    </citation>
    <scope>NUCLEOTIDE SEQUENCE</scope>
    <source>
        <strain evidence="12">LMIT007</strain>
    </source>
</reference>
<comment type="caution">
    <text evidence="12">The sequence shown here is derived from an EMBL/GenBank/DDBJ whole genome shotgun (WGS) entry which is preliminary data.</text>
</comment>
<evidence type="ECO:0000256" key="2">
    <source>
        <dbReference type="ARBA" id="ARBA00012438"/>
    </source>
</evidence>
<keyword evidence="12" id="KW-0067">ATP-binding</keyword>
<dbReference type="AlphaFoldDB" id="A0AA41X1M7"/>
<dbReference type="PANTHER" id="PTHR43047">
    <property type="entry name" value="TWO-COMPONENT HISTIDINE PROTEIN KINASE"/>
    <property type="match status" value="1"/>
</dbReference>
<dbReference type="SMART" id="SM00448">
    <property type="entry name" value="REC"/>
    <property type="match status" value="1"/>
</dbReference>
<dbReference type="InterPro" id="IPR036890">
    <property type="entry name" value="HATPase_C_sf"/>
</dbReference>
<dbReference type="SMART" id="SM00387">
    <property type="entry name" value="HATPase_c"/>
    <property type="match status" value="1"/>
</dbReference>
<organism evidence="12 13">
    <name type="scientific">Opacimonas viscosa</name>
    <dbReference type="NCBI Taxonomy" id="2961944"/>
    <lineage>
        <taxon>Bacteria</taxon>
        <taxon>Pseudomonadati</taxon>
        <taxon>Pseudomonadota</taxon>
        <taxon>Gammaproteobacteria</taxon>
        <taxon>Alteromonadales</taxon>
        <taxon>Alteromonadaceae</taxon>
        <taxon>Opacimonas</taxon>
    </lineage>
</organism>
<keyword evidence="13" id="KW-1185">Reference proteome</keyword>
<sequence>MKIKSVLFCLCWLFLQLAVIAPVKAAKSHIVTPGSEINILIVLSFQQKYPWTRKLTDGYFEAVKKYHDKYHINLFVESMQLEIDGEVNYVDFHTSILKKYQDTQIDAVIGDSIHAYTYIDKYGKDNSKYHNIPKLVYSDNVPRRQEPLFVVQGRANFQVIDNIKLLRYQNPDVEQLFVINNAKAFHRKVISHIKKSPEAEGLQIINMPLKSSRDLNDFIANIGNNAAVLLLPTSLNNGTILPAEVAYKLGQNLQVPVYTLWEQMLGTGVLGGSVINPFIIAKESMDAVLHYFEHGTIGQVNHQPRWILDYEQLDYFNLPVPDFATDITYLNPERHIWLDYPTEFGLFIFLCFTLLLALMYMRQRQLRIAVLQTEHARSLAEQNQQLAENSLLAKTKFLATVSHEIRTPINGITGAVPLIEKEPLTDKQKHYTNMIKYCGDSLLNTVNDILDFSKMEAKEFVLHKSHFTAHQLLTDIQHYANMIVSGRPIKISMEIDQLIDVPIYGDIHRIQQIFNNLVNNAIKFTEAGQVVIGAKVEVVEQQYILHAWIEDTGLGIDEKHQKMLFTPFNQINNTLSKPHHGTGLGLAICAELVRLMNGEITVSSQLNEGSRFAFNICLEPGDYQLSQQYALDESAIDSFDVSVLLVEDNSINQEVISAQLDNTGMAVTLADNGAAALDMLRLTPDKFDIILMDLQMPKMNGYEAVSQIRSGVCGEAVKHIPVIALTAHMELDEKQAGFSDFDSHLVKPIKPHLLCQSIVKNLKA</sequence>
<dbReference type="EC" id="2.7.13.3" evidence="2"/>
<evidence type="ECO:0000256" key="7">
    <source>
        <dbReference type="PROSITE-ProRule" id="PRU00169"/>
    </source>
</evidence>
<dbReference type="PROSITE" id="PS50109">
    <property type="entry name" value="HIS_KIN"/>
    <property type="match status" value="1"/>
</dbReference>
<feature type="domain" description="Response regulatory" evidence="11">
    <location>
        <begin position="642"/>
        <end position="762"/>
    </location>
</feature>
<evidence type="ECO:0000256" key="1">
    <source>
        <dbReference type="ARBA" id="ARBA00000085"/>
    </source>
</evidence>
<dbReference type="InterPro" id="IPR011006">
    <property type="entry name" value="CheY-like_superfamily"/>
</dbReference>
<dbReference type="CDD" id="cd16922">
    <property type="entry name" value="HATPase_EvgS-ArcB-TorS-like"/>
    <property type="match status" value="1"/>
</dbReference>
<dbReference type="Pfam" id="PF02518">
    <property type="entry name" value="HATPase_c"/>
    <property type="match status" value="1"/>
</dbReference>
<keyword evidence="5" id="KW-0418">Kinase</keyword>
<feature type="transmembrane region" description="Helical" evidence="8">
    <location>
        <begin position="344"/>
        <end position="361"/>
    </location>
</feature>
<protein>
    <recommendedName>
        <fullName evidence="2">histidine kinase</fullName>
        <ecNumber evidence="2">2.7.13.3</ecNumber>
    </recommendedName>
</protein>
<evidence type="ECO:0000256" key="4">
    <source>
        <dbReference type="ARBA" id="ARBA00022679"/>
    </source>
</evidence>
<dbReference type="GO" id="GO:0000155">
    <property type="term" value="F:phosphorelay sensor kinase activity"/>
    <property type="evidence" value="ECO:0007669"/>
    <property type="project" value="InterPro"/>
</dbReference>
<dbReference type="Proteomes" id="UP001165413">
    <property type="component" value="Unassembled WGS sequence"/>
</dbReference>
<dbReference type="FunFam" id="3.30.565.10:FF:000010">
    <property type="entry name" value="Sensor histidine kinase RcsC"/>
    <property type="match status" value="1"/>
</dbReference>
<dbReference type="SUPFAM" id="SSF52172">
    <property type="entry name" value="CheY-like"/>
    <property type="match status" value="1"/>
</dbReference>
<evidence type="ECO:0000256" key="5">
    <source>
        <dbReference type="ARBA" id="ARBA00022777"/>
    </source>
</evidence>
<dbReference type="Gene3D" id="3.30.565.10">
    <property type="entry name" value="Histidine kinase-like ATPase, C-terminal domain"/>
    <property type="match status" value="1"/>
</dbReference>
<evidence type="ECO:0000256" key="8">
    <source>
        <dbReference type="SAM" id="Phobius"/>
    </source>
</evidence>
<dbReference type="SUPFAM" id="SSF47384">
    <property type="entry name" value="Homodimeric domain of signal transducing histidine kinase"/>
    <property type="match status" value="1"/>
</dbReference>
<dbReference type="InterPro" id="IPR003594">
    <property type="entry name" value="HATPase_dom"/>
</dbReference>
<dbReference type="PROSITE" id="PS50110">
    <property type="entry name" value="RESPONSE_REGULATORY"/>
    <property type="match status" value="1"/>
</dbReference>
<keyword evidence="4" id="KW-0808">Transferase</keyword>
<feature type="domain" description="Histidine kinase" evidence="10">
    <location>
        <begin position="400"/>
        <end position="620"/>
    </location>
</feature>
<dbReference type="SMART" id="SM00388">
    <property type="entry name" value="HisKA"/>
    <property type="match status" value="1"/>
</dbReference>
<evidence type="ECO:0000256" key="9">
    <source>
        <dbReference type="SAM" id="SignalP"/>
    </source>
</evidence>
<dbReference type="InterPro" id="IPR004358">
    <property type="entry name" value="Sig_transdc_His_kin-like_C"/>
</dbReference>
<keyword evidence="12" id="KW-0547">Nucleotide-binding</keyword>
<dbReference type="GO" id="GO:0005524">
    <property type="term" value="F:ATP binding"/>
    <property type="evidence" value="ECO:0007669"/>
    <property type="project" value="UniProtKB-KW"/>
</dbReference>
<dbReference type="EMBL" id="JANATA010000010">
    <property type="protein sequence ID" value="MCP3428731.1"/>
    <property type="molecule type" value="Genomic_DNA"/>
</dbReference>
<proteinExistence type="predicted"/>
<name>A0AA41X1M7_9ALTE</name>
<accession>A0AA41X1M7</accession>
<evidence type="ECO:0000256" key="3">
    <source>
        <dbReference type="ARBA" id="ARBA00022553"/>
    </source>
</evidence>
<evidence type="ECO:0000313" key="13">
    <source>
        <dbReference type="Proteomes" id="UP001165413"/>
    </source>
</evidence>
<dbReference type="RefSeq" id="WP_254100282.1">
    <property type="nucleotide sequence ID" value="NZ_JANATA010000010.1"/>
</dbReference>
<keyword evidence="8" id="KW-0472">Membrane</keyword>
<dbReference type="Gene3D" id="1.10.287.130">
    <property type="match status" value="1"/>
</dbReference>
<dbReference type="Pfam" id="PF00072">
    <property type="entry name" value="Response_reg"/>
    <property type="match status" value="1"/>
</dbReference>
<dbReference type="InterPro" id="IPR036097">
    <property type="entry name" value="HisK_dim/P_sf"/>
</dbReference>
<comment type="catalytic activity">
    <reaction evidence="1">
        <text>ATP + protein L-histidine = ADP + protein N-phospho-L-histidine.</text>
        <dbReference type="EC" id="2.7.13.3"/>
    </reaction>
</comment>
<dbReference type="CDD" id="cd00082">
    <property type="entry name" value="HisKA"/>
    <property type="match status" value="1"/>
</dbReference>
<evidence type="ECO:0000313" key="12">
    <source>
        <dbReference type="EMBL" id="MCP3428731.1"/>
    </source>
</evidence>
<evidence type="ECO:0000256" key="6">
    <source>
        <dbReference type="ARBA" id="ARBA00023012"/>
    </source>
</evidence>
<dbReference type="InterPro" id="IPR001789">
    <property type="entry name" value="Sig_transdc_resp-reg_receiver"/>
</dbReference>
<dbReference type="Gene3D" id="3.40.50.2300">
    <property type="match status" value="2"/>
</dbReference>
<feature type="chain" id="PRO_5041364723" description="histidine kinase" evidence="9">
    <location>
        <begin position="26"/>
        <end position="764"/>
    </location>
</feature>
<evidence type="ECO:0000259" key="10">
    <source>
        <dbReference type="PROSITE" id="PS50109"/>
    </source>
</evidence>
<keyword evidence="3 7" id="KW-0597">Phosphoprotein</keyword>
<feature type="signal peptide" evidence="9">
    <location>
        <begin position="1"/>
        <end position="25"/>
    </location>
</feature>
<keyword evidence="8" id="KW-1133">Transmembrane helix</keyword>
<keyword evidence="6" id="KW-0902">Two-component regulatory system</keyword>
<dbReference type="CDD" id="cd17546">
    <property type="entry name" value="REC_hyHK_CKI1_RcsC-like"/>
    <property type="match status" value="1"/>
</dbReference>
<dbReference type="Pfam" id="PF00512">
    <property type="entry name" value="HisKA"/>
    <property type="match status" value="1"/>
</dbReference>
<feature type="modified residue" description="4-aspartylphosphate" evidence="7">
    <location>
        <position position="693"/>
    </location>
</feature>